<dbReference type="SUPFAM" id="SSF53474">
    <property type="entry name" value="alpha/beta-Hydrolases"/>
    <property type="match status" value="1"/>
</dbReference>
<dbReference type="Proteomes" id="UP001239418">
    <property type="component" value="Chromosome"/>
</dbReference>
<proteinExistence type="predicted"/>
<name>A0ABY9ETC1_9PSED</name>
<evidence type="ECO:0000313" key="2">
    <source>
        <dbReference type="Proteomes" id="UP001239418"/>
    </source>
</evidence>
<dbReference type="Gene3D" id="3.40.50.1820">
    <property type="entry name" value="alpha/beta hydrolase"/>
    <property type="match status" value="1"/>
</dbReference>
<protein>
    <submittedName>
        <fullName evidence="1">Alpha/beta hydrolase</fullName>
    </submittedName>
</protein>
<dbReference type="EMBL" id="CP117454">
    <property type="protein sequence ID" value="WLG83468.1"/>
    <property type="molecule type" value="Genomic_DNA"/>
</dbReference>
<reference evidence="1 2" key="1">
    <citation type="submission" date="2023-02" db="EMBL/GenBank/DDBJ databases">
        <title>Evolution of Hrp T3SS in non-pathogenic Pseudomonas fluorescens.</title>
        <authorList>
            <person name="Liao K."/>
            <person name="Wei H."/>
            <person name="Gu Y."/>
        </authorList>
    </citation>
    <scope>NUCLEOTIDE SEQUENCE [LARGE SCALE GENOMIC DNA]</scope>
    <source>
        <strain evidence="1 2">FP1935</strain>
    </source>
</reference>
<keyword evidence="2" id="KW-1185">Reference proteome</keyword>
<dbReference type="RefSeq" id="WP_305446471.1">
    <property type="nucleotide sequence ID" value="NZ_CP117454.1"/>
</dbReference>
<organism evidence="1 2">
    <name type="scientific">Pseudomonas cucumis</name>
    <dbReference type="NCBI Taxonomy" id="2954082"/>
    <lineage>
        <taxon>Bacteria</taxon>
        <taxon>Pseudomonadati</taxon>
        <taxon>Pseudomonadota</taxon>
        <taxon>Gammaproteobacteria</taxon>
        <taxon>Pseudomonadales</taxon>
        <taxon>Pseudomonadaceae</taxon>
        <taxon>Pseudomonas</taxon>
    </lineage>
</organism>
<evidence type="ECO:0000313" key="1">
    <source>
        <dbReference type="EMBL" id="WLG83468.1"/>
    </source>
</evidence>
<gene>
    <name evidence="1" type="ORF">PSH97_20475</name>
</gene>
<sequence length="242" mass="26789">MEVDNPALKDCKTLAVTHDLTCKTDQATKQAQVKVKKVVVFFIGGAGDKEQYYQDVPPHGNVTFAQRQLLARFTEKQQNKVVSVYLSYKDVRGDKDIQKYVLRHLGGDKSVYISVVGHSLGGWNGAHLSTLLKDNGYTVKTLVTLDPVGGGAGVWMISDIYFTTPKPSAEYWVNILASPKTPDISDDVADTGERWIMTSGPNINVPVDTNHRSAGVMFRAKIQGDQSACDLVYERMTRYLES</sequence>
<keyword evidence="1" id="KW-0378">Hydrolase</keyword>
<dbReference type="GO" id="GO:0016787">
    <property type="term" value="F:hydrolase activity"/>
    <property type="evidence" value="ECO:0007669"/>
    <property type="project" value="UniProtKB-KW"/>
</dbReference>
<dbReference type="InterPro" id="IPR029058">
    <property type="entry name" value="AB_hydrolase_fold"/>
</dbReference>
<accession>A0ABY9ETC1</accession>